<accession>A0A7S8CX77</accession>
<sequence length="735" mass="83933">MPTPLAPPPDNAVAGSSSQAASMRAVRLRNRLTLQMTPPNGPSKQVDVPAGTIGYLIRELPEDYCLCEMISDRGGRQKFEIRRKHLEIGKPHSEFSLYTPQMRQASQAATISTQRANDPAGRAIRFMWDDIHANLSILADLGLRSNVYEGTLNNPTKKGQALNTIIASWTALNTPGLPLDAFRNIPRITSSWPRLQPSQTLVYLRLYVDGSRFAKYGGITTREYPIRRQWEHEEGINSDKNTPHYREARTYPKPNRHAIPMMLLSNVDNVIISMAETTLCSLLQTWHKDAVRPSQRCIQEELNSGAVESIEHQTLMSALATINHTALRRANYPILGGAGCNWNLPLQDAGHERREWIRWRTNTTDQRSMLIYRWQSAVTQLRVQQETKLGVDVMFTSRREKTSENKSATWAFKVQQVLEGLPGIKRNIPIIISIELMEDGKPHSVPWYRGPLHGAWSNCHELHSFAINVEWLDEKRNQWYSYPLQPLHFTTVFSEATGDKTVTSDWRKATCILQFLHNRRYRNPPAYLESTFRPLIKQVMYDHLSQTVRFEEVLETIMDPPSQVSSEHNLRLLGQASKTYWPDIVVGRMPSPQWFGRVGGSSATACAMCIIMRRWNKKPGIDCAKRKGDFNVAANEDHRDMILQGSCRLCWEYYRRPCIWVKLNFSRDHERALREGHEVNLFLPPEYEGAAFREKYAGPAIAIGAPMSLAAYQEIKVNEEELAATMAQFELEPVD</sequence>
<evidence type="ECO:0000313" key="2">
    <source>
        <dbReference type="EMBL" id="QPC57888.1"/>
    </source>
</evidence>
<feature type="region of interest" description="Disordered" evidence="1">
    <location>
        <begin position="1"/>
        <end position="20"/>
    </location>
</feature>
<organism evidence="2 3">
    <name type="scientific">Fusarium culmorum</name>
    <dbReference type="NCBI Taxonomy" id="5516"/>
    <lineage>
        <taxon>Eukaryota</taxon>
        <taxon>Fungi</taxon>
        <taxon>Dikarya</taxon>
        <taxon>Ascomycota</taxon>
        <taxon>Pezizomycotina</taxon>
        <taxon>Sordariomycetes</taxon>
        <taxon>Hypocreomycetidae</taxon>
        <taxon>Hypocreales</taxon>
        <taxon>Nectriaceae</taxon>
        <taxon>Fusarium</taxon>
    </lineage>
</organism>
<gene>
    <name evidence="2" type="ORF">HYE67_000119</name>
</gene>
<reference evidence="2" key="1">
    <citation type="submission" date="2020-11" db="EMBL/GenBank/DDBJ databases">
        <title>The chromosome-scale genome resource for two endophytic Fusarium species: F. culmorum and F. pseudograminearum.</title>
        <authorList>
            <person name="Yuan Z."/>
        </authorList>
    </citation>
    <scope>NUCLEOTIDE SEQUENCE</scope>
    <source>
        <strain evidence="2">Class2-1B</strain>
    </source>
</reference>
<proteinExistence type="predicted"/>
<feature type="compositionally biased region" description="Pro residues" evidence="1">
    <location>
        <begin position="1"/>
        <end position="10"/>
    </location>
</feature>
<protein>
    <submittedName>
        <fullName evidence="2">Uncharacterized protein</fullName>
    </submittedName>
</protein>
<dbReference type="EMBL" id="CP064747">
    <property type="protein sequence ID" value="QPC57888.1"/>
    <property type="molecule type" value="Genomic_DNA"/>
</dbReference>
<evidence type="ECO:0000256" key="1">
    <source>
        <dbReference type="SAM" id="MobiDB-lite"/>
    </source>
</evidence>
<dbReference type="AlphaFoldDB" id="A0A7S8CX77"/>
<evidence type="ECO:0000313" key="3">
    <source>
        <dbReference type="Proteomes" id="UP000663297"/>
    </source>
</evidence>
<dbReference type="Proteomes" id="UP000663297">
    <property type="component" value="Chromosome 1"/>
</dbReference>
<name>A0A7S8CX77_FUSCU</name>